<proteinExistence type="predicted"/>
<evidence type="ECO:0000313" key="3">
    <source>
        <dbReference type="Proteomes" id="UP000054007"/>
    </source>
</evidence>
<evidence type="ECO:0000256" key="1">
    <source>
        <dbReference type="SAM" id="MobiDB-lite"/>
    </source>
</evidence>
<dbReference type="Proteomes" id="UP000054007">
    <property type="component" value="Unassembled WGS sequence"/>
</dbReference>
<dbReference type="EMBL" id="KN880915">
    <property type="protein sequence ID" value="KIY61568.1"/>
    <property type="molecule type" value="Genomic_DNA"/>
</dbReference>
<dbReference type="AlphaFoldDB" id="A0A0D7AT68"/>
<protein>
    <submittedName>
        <fullName evidence="2">Uncharacterized protein</fullName>
    </submittedName>
</protein>
<organism evidence="2 3">
    <name type="scientific">Cylindrobasidium torrendii FP15055 ss-10</name>
    <dbReference type="NCBI Taxonomy" id="1314674"/>
    <lineage>
        <taxon>Eukaryota</taxon>
        <taxon>Fungi</taxon>
        <taxon>Dikarya</taxon>
        <taxon>Basidiomycota</taxon>
        <taxon>Agaricomycotina</taxon>
        <taxon>Agaricomycetes</taxon>
        <taxon>Agaricomycetidae</taxon>
        <taxon>Agaricales</taxon>
        <taxon>Marasmiineae</taxon>
        <taxon>Physalacriaceae</taxon>
        <taxon>Cylindrobasidium</taxon>
    </lineage>
</organism>
<sequence length="204" mass="23781">MGRPKKYHSSEERKAARKQWDAEYYRKNQEEIKVKMKQAYRKARARYEREHNLPPKYSYTRPEPINFPQYHRKKRPSRVKKALETVKQQHEAWLLVVNRSPREYLESTYHAMVASGTQSAAEKVAQAAYTKLTVPADGVQGTYYELVELRGEGDASALRAKAIHNEMGPTMEACLDMWSLCAEGEYPGALEYAYKQKKLGFQQW</sequence>
<evidence type="ECO:0000313" key="2">
    <source>
        <dbReference type="EMBL" id="KIY61568.1"/>
    </source>
</evidence>
<reference evidence="2 3" key="1">
    <citation type="journal article" date="2015" name="Fungal Genet. Biol.">
        <title>Evolution of novel wood decay mechanisms in Agaricales revealed by the genome sequences of Fistulina hepatica and Cylindrobasidium torrendii.</title>
        <authorList>
            <person name="Floudas D."/>
            <person name="Held B.W."/>
            <person name="Riley R."/>
            <person name="Nagy L.G."/>
            <person name="Koehler G."/>
            <person name="Ransdell A.S."/>
            <person name="Younus H."/>
            <person name="Chow J."/>
            <person name="Chiniquy J."/>
            <person name="Lipzen A."/>
            <person name="Tritt A."/>
            <person name="Sun H."/>
            <person name="Haridas S."/>
            <person name="LaButti K."/>
            <person name="Ohm R.A."/>
            <person name="Kues U."/>
            <person name="Blanchette R.A."/>
            <person name="Grigoriev I.V."/>
            <person name="Minto R.E."/>
            <person name="Hibbett D.S."/>
        </authorList>
    </citation>
    <scope>NUCLEOTIDE SEQUENCE [LARGE SCALE GENOMIC DNA]</scope>
    <source>
        <strain evidence="2 3">FP15055 ss-10</strain>
    </source>
</reference>
<keyword evidence="3" id="KW-1185">Reference proteome</keyword>
<accession>A0A0D7AT68</accession>
<gene>
    <name evidence="2" type="ORF">CYLTODRAFT_477618</name>
</gene>
<name>A0A0D7AT68_9AGAR</name>
<feature type="region of interest" description="Disordered" evidence="1">
    <location>
        <begin position="45"/>
        <end position="76"/>
    </location>
</feature>